<evidence type="ECO:0000259" key="1">
    <source>
        <dbReference type="PROSITE" id="PS51186"/>
    </source>
</evidence>
<name>A0ABT4UQ80_9BACT</name>
<dbReference type="InterPro" id="IPR016181">
    <property type="entry name" value="Acyl_CoA_acyltransferase"/>
</dbReference>
<dbReference type="Gene3D" id="3.40.630.30">
    <property type="match status" value="1"/>
</dbReference>
<dbReference type="EMBL" id="JAQGEF010000044">
    <property type="protein sequence ID" value="MDA3616784.1"/>
    <property type="molecule type" value="Genomic_DNA"/>
</dbReference>
<sequence length="201" mass="23218">MEKEFQFEQMEHLVLQDDKVLLRILKAEDAVHLANFAENEPELFLYTLAAPDSKEKMKAYVDAAVSEFKNKVSIPFIVYDKQQLHYAGTTRIYDFNWAFKTMTIGFTWYGKAYQGTGLNKHCKYLLLSYAFEELGMERVEFRADSQNQRSIAAMKSIGCTEEGILRSHMPNNTGGRRHSIILSILKDEWFSSVKAMLHAKL</sequence>
<dbReference type="Proteomes" id="UP001210231">
    <property type="component" value="Unassembled WGS sequence"/>
</dbReference>
<organism evidence="2 3">
    <name type="scientific">Polluticaenibacter yanchengensis</name>
    <dbReference type="NCBI Taxonomy" id="3014562"/>
    <lineage>
        <taxon>Bacteria</taxon>
        <taxon>Pseudomonadati</taxon>
        <taxon>Bacteroidota</taxon>
        <taxon>Chitinophagia</taxon>
        <taxon>Chitinophagales</taxon>
        <taxon>Chitinophagaceae</taxon>
        <taxon>Polluticaenibacter</taxon>
    </lineage>
</organism>
<dbReference type="PROSITE" id="PS51186">
    <property type="entry name" value="GNAT"/>
    <property type="match status" value="1"/>
</dbReference>
<reference evidence="2 3" key="1">
    <citation type="submission" date="2022-12" db="EMBL/GenBank/DDBJ databases">
        <title>Chitinophagaceae gen. sp. nov., a new member of the family Chitinophagaceae, isolated from soil in a chemical factory.</title>
        <authorList>
            <person name="Ke Z."/>
        </authorList>
    </citation>
    <scope>NUCLEOTIDE SEQUENCE [LARGE SCALE GENOMIC DNA]</scope>
    <source>
        <strain evidence="2 3">LY-5</strain>
    </source>
</reference>
<dbReference type="RefSeq" id="WP_407033114.1">
    <property type="nucleotide sequence ID" value="NZ_JAQGEF010000044.1"/>
</dbReference>
<keyword evidence="3" id="KW-1185">Reference proteome</keyword>
<feature type="domain" description="N-acetyltransferase" evidence="1">
    <location>
        <begin position="20"/>
        <end position="187"/>
    </location>
</feature>
<proteinExistence type="predicted"/>
<evidence type="ECO:0000313" key="2">
    <source>
        <dbReference type="EMBL" id="MDA3616784.1"/>
    </source>
</evidence>
<dbReference type="PANTHER" id="PTHR43610:SF1">
    <property type="entry name" value="N-ACETYLTRANSFERASE DOMAIN-CONTAINING PROTEIN"/>
    <property type="match status" value="1"/>
</dbReference>
<protein>
    <submittedName>
        <fullName evidence="2">GNAT family protein</fullName>
    </submittedName>
</protein>
<dbReference type="Pfam" id="PF13302">
    <property type="entry name" value="Acetyltransf_3"/>
    <property type="match status" value="1"/>
</dbReference>
<dbReference type="PANTHER" id="PTHR43610">
    <property type="entry name" value="BLL6696 PROTEIN"/>
    <property type="match status" value="1"/>
</dbReference>
<comment type="caution">
    <text evidence="2">The sequence shown here is derived from an EMBL/GenBank/DDBJ whole genome shotgun (WGS) entry which is preliminary data.</text>
</comment>
<gene>
    <name evidence="2" type="ORF">O3P16_18380</name>
</gene>
<evidence type="ECO:0000313" key="3">
    <source>
        <dbReference type="Proteomes" id="UP001210231"/>
    </source>
</evidence>
<accession>A0ABT4UQ80</accession>
<dbReference type="SUPFAM" id="SSF55729">
    <property type="entry name" value="Acyl-CoA N-acyltransferases (Nat)"/>
    <property type="match status" value="1"/>
</dbReference>
<dbReference type="InterPro" id="IPR000182">
    <property type="entry name" value="GNAT_dom"/>
</dbReference>